<evidence type="ECO:0000313" key="1">
    <source>
        <dbReference type="EMBL" id="BBO77133.1"/>
    </source>
</evidence>
<keyword evidence="2" id="KW-1185">Reference proteome</keyword>
<accession>A0A5K7ZBI8</accession>
<protein>
    <submittedName>
        <fullName evidence="1">Uncharacterized protein</fullName>
    </submittedName>
</protein>
<reference evidence="1 2" key="1">
    <citation type="submission" date="2019-11" db="EMBL/GenBank/DDBJ databases">
        <title>Comparative genomics of hydrocarbon-degrading Desulfosarcina strains.</title>
        <authorList>
            <person name="Watanabe M."/>
            <person name="Kojima H."/>
            <person name="Fukui M."/>
        </authorList>
    </citation>
    <scope>NUCLEOTIDE SEQUENCE [LARGE SCALE GENOMIC DNA]</scope>
    <source>
        <strain evidence="1 2">PP31</strain>
    </source>
</reference>
<evidence type="ECO:0000313" key="2">
    <source>
        <dbReference type="Proteomes" id="UP000427769"/>
    </source>
</evidence>
<organism evidence="1 2">
    <name type="scientific">Desulfosarcina widdelii</name>
    <dbReference type="NCBI Taxonomy" id="947919"/>
    <lineage>
        <taxon>Bacteria</taxon>
        <taxon>Pseudomonadati</taxon>
        <taxon>Thermodesulfobacteriota</taxon>
        <taxon>Desulfobacteria</taxon>
        <taxon>Desulfobacterales</taxon>
        <taxon>Desulfosarcinaceae</taxon>
        <taxon>Desulfosarcina</taxon>
    </lineage>
</organism>
<dbReference type="EMBL" id="AP021875">
    <property type="protein sequence ID" value="BBO77133.1"/>
    <property type="molecule type" value="Genomic_DNA"/>
</dbReference>
<gene>
    <name evidence="1" type="ORF">DSCW_45500</name>
</gene>
<name>A0A5K7ZBI8_9BACT</name>
<dbReference type="Proteomes" id="UP000427769">
    <property type="component" value="Chromosome"/>
</dbReference>
<sequence length="59" mass="6153">MSVSLQEMFHQHFGAGGVCVGMRDAGKGAGNSCGKSRWVLLAYTPPSLATEWAAAVLTV</sequence>
<proteinExistence type="predicted"/>
<dbReference type="AlphaFoldDB" id="A0A5K7ZBI8"/>
<dbReference type="KEGG" id="dwd:DSCW_45500"/>